<dbReference type="Gene3D" id="3.20.20.70">
    <property type="entry name" value="Aldolase class I"/>
    <property type="match status" value="1"/>
</dbReference>
<keyword evidence="3" id="KW-0285">Flavoprotein</keyword>
<dbReference type="GO" id="GO:0005737">
    <property type="term" value="C:cytoplasm"/>
    <property type="evidence" value="ECO:0007669"/>
    <property type="project" value="InterPro"/>
</dbReference>
<dbReference type="OrthoDB" id="14784at2759"/>
<dbReference type="InterPro" id="IPR023359">
    <property type="entry name" value="Dihydro_DH_chainA_dom2"/>
</dbReference>
<evidence type="ECO:0000256" key="1">
    <source>
        <dbReference type="ARBA" id="ARBA00001917"/>
    </source>
</evidence>
<dbReference type="EMBL" id="JAACJN010000055">
    <property type="protein sequence ID" value="KAF5381935.1"/>
    <property type="molecule type" value="Genomic_DNA"/>
</dbReference>
<reference evidence="8 9" key="1">
    <citation type="journal article" date="2020" name="ISME J.">
        <title>Uncovering the hidden diversity of litter-decomposition mechanisms in mushroom-forming fungi.</title>
        <authorList>
            <person name="Floudas D."/>
            <person name="Bentzer J."/>
            <person name="Ahren D."/>
            <person name="Johansson T."/>
            <person name="Persson P."/>
            <person name="Tunlid A."/>
        </authorList>
    </citation>
    <scope>NUCLEOTIDE SEQUENCE [LARGE SCALE GENOMIC DNA]</scope>
    <source>
        <strain evidence="8 9">CBS 406.79</strain>
    </source>
</reference>
<evidence type="ECO:0000256" key="6">
    <source>
        <dbReference type="ARBA" id="ARBA00023002"/>
    </source>
</evidence>
<evidence type="ECO:0000256" key="5">
    <source>
        <dbReference type="ARBA" id="ARBA00022975"/>
    </source>
</evidence>
<gene>
    <name evidence="8" type="ORF">D9757_007586</name>
</gene>
<dbReference type="SUPFAM" id="SSF51395">
    <property type="entry name" value="FMN-linked oxidoreductases"/>
    <property type="match status" value="1"/>
</dbReference>
<evidence type="ECO:0000313" key="9">
    <source>
        <dbReference type="Proteomes" id="UP000518752"/>
    </source>
</evidence>
<dbReference type="Gene3D" id="2.30.26.10">
    <property type="entry name" value="Dihydroorotate Dehydrogenase A, chain A, domain 2"/>
    <property type="match status" value="1"/>
</dbReference>
<name>A0A8H5M5F7_9AGAR</name>
<sequence>MPIPTEVVGSLPRPIYLQQAYADYDAGKISKDDLVKAQEKAAEDSLTRMQQTGETYITDGEQRVSSFATYPVVDTLAGTGLSENLAGDGQYFAIFDDGHHRQLPRIVKGPFKYKTFAWENFKKSAAQSKGYPMKQAVIAPSMMYLLYPLKEEVEGYSKEEFLNDTVNECEKDIRGCFDAGAKRVSIDFTEGRLALKNDPRNPWTNANLLDEFVDLNNRQGPRPFLPQRTYQHRPAHLPRRRLLLPSLFKINAGYFLIQLASHTPETRSSIYQEIGKHIRKDANGVKQVAFVGVTNPLNPNVESSEEVAESLIEASKYVPVDQLGATDDFDVKPKHGGNPDFARDIAFQKIKARVEGAKLASEKLNAMHKDWESLIMAQIGNIIISPPLINTACAWASDYEQLQELYASPYTGAVTTRTSTLNGYSETPACGVVFTSTSASSLNSYGYSPFPLSAYIKWVGDILSAVPTNNPVKPFIISITSSTADELEMMIDQIQALRSTFSTLIAIELNTSCPNVSSSSPSGYIPSSIHPLLSVLSDAHRVDTSLTIGLKLPPYTHPAQFNALLSALEEFAYGDDDTNAFAFLTCTNTLGNSLLFPDQVMEALKVPTDVSADSDAQVEFAVPTATGGLAGEAIHALSLGNVYTFHRLLHDEAGPLHKAHSRSLRNIAIIGVGGVTTPAAYARMRKGGAAVVGAATLLGKEGVMAFEILSGHGR</sequence>
<comment type="caution">
    <text evidence="8">The sequence shown here is derived from an EMBL/GenBank/DDBJ whole genome shotgun (WGS) entry which is preliminary data.</text>
</comment>
<dbReference type="Proteomes" id="UP000518752">
    <property type="component" value="Unassembled WGS sequence"/>
</dbReference>
<organism evidence="8 9">
    <name type="scientific">Collybiopsis confluens</name>
    <dbReference type="NCBI Taxonomy" id="2823264"/>
    <lineage>
        <taxon>Eukaryota</taxon>
        <taxon>Fungi</taxon>
        <taxon>Dikarya</taxon>
        <taxon>Basidiomycota</taxon>
        <taxon>Agaricomycotina</taxon>
        <taxon>Agaricomycetes</taxon>
        <taxon>Agaricomycetidae</taxon>
        <taxon>Agaricales</taxon>
        <taxon>Marasmiineae</taxon>
        <taxon>Omphalotaceae</taxon>
        <taxon>Collybiopsis</taxon>
    </lineage>
</organism>
<dbReference type="GO" id="GO:0006207">
    <property type="term" value="P:'de novo' pyrimidine nucleobase biosynthetic process"/>
    <property type="evidence" value="ECO:0007669"/>
    <property type="project" value="TreeGrafter"/>
</dbReference>
<dbReference type="Gene3D" id="3.20.20.210">
    <property type="match status" value="1"/>
</dbReference>
<keyword evidence="4" id="KW-0288">FMN</keyword>
<dbReference type="AlphaFoldDB" id="A0A8H5M5F7"/>
<feature type="domain" description="Dihydroorotate dehydrogenase catalytic" evidence="7">
    <location>
        <begin position="396"/>
        <end position="566"/>
    </location>
</feature>
<keyword evidence="6" id="KW-0560">Oxidoreductase</keyword>
<protein>
    <recommendedName>
        <fullName evidence="7">Dihydroorotate dehydrogenase catalytic domain-containing protein</fullName>
    </recommendedName>
</protein>
<dbReference type="InterPro" id="IPR038071">
    <property type="entry name" value="UROD/MetE-like_sf"/>
</dbReference>
<dbReference type="GO" id="GO:0004152">
    <property type="term" value="F:dihydroorotate dehydrogenase activity"/>
    <property type="evidence" value="ECO:0007669"/>
    <property type="project" value="TreeGrafter"/>
</dbReference>
<dbReference type="PANTHER" id="PTHR48109:SF1">
    <property type="entry name" value="DIHYDROOROTATE DEHYDROGENASE (FUMARATE)"/>
    <property type="match status" value="1"/>
</dbReference>
<evidence type="ECO:0000313" key="8">
    <source>
        <dbReference type="EMBL" id="KAF5381935.1"/>
    </source>
</evidence>
<evidence type="ECO:0000256" key="4">
    <source>
        <dbReference type="ARBA" id="ARBA00022643"/>
    </source>
</evidence>
<dbReference type="InterPro" id="IPR050074">
    <property type="entry name" value="DHO_dehydrogenase"/>
</dbReference>
<comment type="cofactor">
    <cofactor evidence="1">
        <name>FMN</name>
        <dbReference type="ChEBI" id="CHEBI:58210"/>
    </cofactor>
</comment>
<dbReference type="InterPro" id="IPR013785">
    <property type="entry name" value="Aldolase_TIM"/>
</dbReference>
<evidence type="ECO:0000256" key="2">
    <source>
        <dbReference type="ARBA" id="ARBA00004725"/>
    </source>
</evidence>
<dbReference type="Pfam" id="PF01180">
    <property type="entry name" value="DHO_dh"/>
    <property type="match status" value="1"/>
</dbReference>
<dbReference type="InterPro" id="IPR005720">
    <property type="entry name" value="Dihydroorotate_DH_cat"/>
</dbReference>
<dbReference type="GO" id="GO:0006221">
    <property type="term" value="P:pyrimidine nucleotide biosynthetic process"/>
    <property type="evidence" value="ECO:0007669"/>
    <property type="project" value="UniProtKB-KW"/>
</dbReference>
<comment type="pathway">
    <text evidence="2">Pyrimidine metabolism; UMP biosynthesis via de novo pathway.</text>
</comment>
<evidence type="ECO:0000259" key="7">
    <source>
        <dbReference type="Pfam" id="PF01180"/>
    </source>
</evidence>
<dbReference type="SUPFAM" id="SSF51726">
    <property type="entry name" value="UROD/MetE-like"/>
    <property type="match status" value="1"/>
</dbReference>
<keyword evidence="9" id="KW-1185">Reference proteome</keyword>
<evidence type="ECO:0000256" key="3">
    <source>
        <dbReference type="ARBA" id="ARBA00022630"/>
    </source>
</evidence>
<dbReference type="PANTHER" id="PTHR48109">
    <property type="entry name" value="DIHYDROOROTATE DEHYDROGENASE (QUINONE), MITOCHONDRIAL-RELATED"/>
    <property type="match status" value="1"/>
</dbReference>
<proteinExistence type="predicted"/>
<keyword evidence="5" id="KW-0665">Pyrimidine biosynthesis</keyword>
<accession>A0A8H5M5F7</accession>